<sequence length="493" mass="55461">MKAISTKFIFLLLSVILGTDIVCSQNSISSERLAYQNLEVNFCDEDRDGYISINVQEMEADVLQTIGIENDYFLEQILISTSNGNIHSVHSPSNDPYISTSCDFNGLFTDIAVNSNQQVFSCGEFIARIDPDCIMDQYNNSIYDINALSFDDLDNLYAGYGSESYVHRFNVDDTSLSNFELWHDFEIGSSGGDFVLLNDKIYVSWKLSVNNYRLYEVTVNSDRDYISHVDLGELPYDTFGLASELGELYGVTPNKLFKINLTDFTFSTIIQNPNPEDLWYGAAGLHEAIVFDTSSYLSLNDAENSLNAIDGNWTNTIPGGQTIYIKIENSYTGEYDIVLLDIIISNDPNVNLPEDVIKCSDNNATVFDLEQVSNQMQINPIDDLVFTYFNVNPEISDASNPLPLQYQSATNPETLFVRVENNDGGCNLVYSFQIISNESPNLVPLSNLQAPRILDICYFDINSIGYFDLNDIKNDIALNDESLELSYYLRSFS</sequence>
<accession>A0ABU2KIE2</accession>
<organism evidence="1 2">
    <name type="scientific">Mesonia ostreae</name>
    <dbReference type="NCBI Taxonomy" id="861110"/>
    <lineage>
        <taxon>Bacteria</taxon>
        <taxon>Pseudomonadati</taxon>
        <taxon>Bacteroidota</taxon>
        <taxon>Flavobacteriia</taxon>
        <taxon>Flavobacteriales</taxon>
        <taxon>Flavobacteriaceae</taxon>
        <taxon>Mesonia</taxon>
    </lineage>
</organism>
<gene>
    <name evidence="1" type="ORF">RLT85_07340</name>
</gene>
<proteinExistence type="predicted"/>
<keyword evidence="2" id="KW-1185">Reference proteome</keyword>
<dbReference type="SUPFAM" id="SSF63829">
    <property type="entry name" value="Calcium-dependent phosphotriesterase"/>
    <property type="match status" value="1"/>
</dbReference>
<evidence type="ECO:0000313" key="1">
    <source>
        <dbReference type="EMBL" id="MDT0294444.1"/>
    </source>
</evidence>
<comment type="caution">
    <text evidence="1">The sequence shown here is derived from an EMBL/GenBank/DDBJ whole genome shotgun (WGS) entry which is preliminary data.</text>
</comment>
<dbReference type="RefSeq" id="WP_311401380.1">
    <property type="nucleotide sequence ID" value="NZ_JAVRBG010000006.1"/>
</dbReference>
<protein>
    <submittedName>
        <fullName evidence="1">Uncharacterized protein</fullName>
    </submittedName>
</protein>
<name>A0ABU2KIE2_9FLAO</name>
<dbReference type="Proteomes" id="UP001182991">
    <property type="component" value="Unassembled WGS sequence"/>
</dbReference>
<dbReference type="EMBL" id="JAVRBG010000006">
    <property type="protein sequence ID" value="MDT0294444.1"/>
    <property type="molecule type" value="Genomic_DNA"/>
</dbReference>
<reference evidence="2" key="1">
    <citation type="submission" date="2023-07" db="EMBL/GenBank/DDBJ databases">
        <title>Isolating and identifying novel microbial strains from the Mariana Trench.</title>
        <authorList>
            <person name="Fu H."/>
        </authorList>
    </citation>
    <scope>NUCLEOTIDE SEQUENCE [LARGE SCALE GENOMIC DNA]</scope>
    <source>
        <strain evidence="2">T-y2</strain>
    </source>
</reference>
<evidence type="ECO:0000313" key="2">
    <source>
        <dbReference type="Proteomes" id="UP001182991"/>
    </source>
</evidence>